<gene>
    <name evidence="2" type="ORF">ONE63_002134</name>
</gene>
<feature type="compositionally biased region" description="Basic residues" evidence="1">
    <location>
        <begin position="171"/>
        <end position="182"/>
    </location>
</feature>
<name>A0AAV7XHT5_9NEOP</name>
<protein>
    <submittedName>
        <fullName evidence="2">Uncharacterized protein</fullName>
    </submittedName>
</protein>
<dbReference type="EMBL" id="JAPTSV010000011">
    <property type="protein sequence ID" value="KAJ1522998.1"/>
    <property type="molecule type" value="Genomic_DNA"/>
</dbReference>
<sequence length="281" mass="30304">MGVDHGCVGVIQDAVSVAAADHRQGAVAAGMLAKLLRLLQDRRRRGPRCRDPGRGRGHHHGRSRGRRHRDGHGGHGQGAGRQRDLRERGGGLAAEPWARPAVRQRHGRGLGRQLHGPVLVLALPGRGRRQPGRGRAVLDQRLGQQHDGRAAHAGRLPQPQPVLGAAAGARAHPHALRQRHGHPGGVPGARAAGRHQLLHREPRARGPARRRARHAVRRLRACKQLTIINPIALPISSFRRAAGAAHCVALRQCAGSAASSLLPLPVIMQHGCRSSFQWPRM</sequence>
<organism evidence="2 3">
    <name type="scientific">Megalurothrips usitatus</name>
    <name type="common">bean blossom thrips</name>
    <dbReference type="NCBI Taxonomy" id="439358"/>
    <lineage>
        <taxon>Eukaryota</taxon>
        <taxon>Metazoa</taxon>
        <taxon>Ecdysozoa</taxon>
        <taxon>Arthropoda</taxon>
        <taxon>Hexapoda</taxon>
        <taxon>Insecta</taxon>
        <taxon>Pterygota</taxon>
        <taxon>Neoptera</taxon>
        <taxon>Paraneoptera</taxon>
        <taxon>Thysanoptera</taxon>
        <taxon>Terebrantia</taxon>
        <taxon>Thripoidea</taxon>
        <taxon>Thripidae</taxon>
        <taxon>Megalurothrips</taxon>
    </lineage>
</organism>
<evidence type="ECO:0000313" key="2">
    <source>
        <dbReference type="EMBL" id="KAJ1522998.1"/>
    </source>
</evidence>
<feature type="region of interest" description="Disordered" evidence="1">
    <location>
        <begin position="43"/>
        <end position="109"/>
    </location>
</feature>
<accession>A0AAV7XHT5</accession>
<comment type="caution">
    <text evidence="2">The sequence shown here is derived from an EMBL/GenBank/DDBJ whole genome shotgun (WGS) entry which is preliminary data.</text>
</comment>
<evidence type="ECO:0000313" key="3">
    <source>
        <dbReference type="Proteomes" id="UP001075354"/>
    </source>
</evidence>
<evidence type="ECO:0000256" key="1">
    <source>
        <dbReference type="SAM" id="MobiDB-lite"/>
    </source>
</evidence>
<feature type="region of interest" description="Disordered" evidence="1">
    <location>
        <begin position="166"/>
        <end position="196"/>
    </location>
</feature>
<proteinExistence type="predicted"/>
<dbReference type="AlphaFoldDB" id="A0AAV7XHT5"/>
<reference evidence="2" key="1">
    <citation type="submission" date="2022-12" db="EMBL/GenBank/DDBJ databases">
        <title>Chromosome-level genome assembly of the bean flower thrips Megalurothrips usitatus.</title>
        <authorList>
            <person name="Ma L."/>
            <person name="Liu Q."/>
            <person name="Li H."/>
            <person name="Cai W."/>
        </authorList>
    </citation>
    <scope>NUCLEOTIDE SEQUENCE</scope>
    <source>
        <strain evidence="2">Cailab_2022a</strain>
    </source>
</reference>
<dbReference type="Proteomes" id="UP001075354">
    <property type="component" value="Chromosome 11"/>
</dbReference>
<keyword evidence="3" id="KW-1185">Reference proteome</keyword>
<feature type="compositionally biased region" description="Basic residues" evidence="1">
    <location>
        <begin position="55"/>
        <end position="70"/>
    </location>
</feature>